<feature type="transmembrane region" description="Helical" evidence="1">
    <location>
        <begin position="117"/>
        <end position="137"/>
    </location>
</feature>
<protein>
    <submittedName>
        <fullName evidence="2">Uncharacterized protein</fullName>
    </submittedName>
</protein>
<feature type="transmembrane region" description="Helical" evidence="1">
    <location>
        <begin position="157"/>
        <end position="180"/>
    </location>
</feature>
<organism evidence="2 3">
    <name type="scientific">Parapedobacter defluvii</name>
    <dbReference type="NCBI Taxonomy" id="2045106"/>
    <lineage>
        <taxon>Bacteria</taxon>
        <taxon>Pseudomonadati</taxon>
        <taxon>Bacteroidota</taxon>
        <taxon>Sphingobacteriia</taxon>
        <taxon>Sphingobacteriales</taxon>
        <taxon>Sphingobacteriaceae</taxon>
        <taxon>Parapedobacter</taxon>
    </lineage>
</organism>
<gene>
    <name evidence="2" type="ORF">GCM10011386_22210</name>
</gene>
<feature type="transmembrane region" description="Helical" evidence="1">
    <location>
        <begin position="34"/>
        <end position="56"/>
    </location>
</feature>
<keyword evidence="1" id="KW-0472">Membrane</keyword>
<feature type="transmembrane region" description="Helical" evidence="1">
    <location>
        <begin position="186"/>
        <end position="209"/>
    </location>
</feature>
<dbReference type="Proteomes" id="UP000597338">
    <property type="component" value="Unassembled WGS sequence"/>
</dbReference>
<evidence type="ECO:0000313" key="2">
    <source>
        <dbReference type="EMBL" id="GGC29745.1"/>
    </source>
</evidence>
<keyword evidence="1" id="KW-0812">Transmembrane</keyword>
<feature type="transmembrane region" description="Helical" evidence="1">
    <location>
        <begin position="92"/>
        <end position="111"/>
    </location>
</feature>
<sequence>MDAITIVLLGLILLGAVIGFYSRKNFKIPVLKLFPYFLLFQFIYQFVASAYSFVFTDNASNHFIFNLVLPVNIVYFGMLYHGIIRSTVKRRVVLIGTVLNLLFFVVNLIFIQDISFLMTYSRTAMSVSLVIFSLLYFHEIVTDDTGENINPVRNVSFWIVTSIFFFYLCSTLTIIFWSYFVINNEYFGTVMMRVFVFLLYSMYIAGMLLHRSAEGDP</sequence>
<evidence type="ECO:0000313" key="3">
    <source>
        <dbReference type="Proteomes" id="UP000597338"/>
    </source>
</evidence>
<feature type="transmembrane region" description="Helical" evidence="1">
    <location>
        <begin position="6"/>
        <end position="22"/>
    </location>
</feature>
<reference evidence="3" key="1">
    <citation type="journal article" date="2019" name="Int. J. Syst. Evol. Microbiol.">
        <title>The Global Catalogue of Microorganisms (GCM) 10K type strain sequencing project: providing services to taxonomists for standard genome sequencing and annotation.</title>
        <authorList>
            <consortium name="The Broad Institute Genomics Platform"/>
            <consortium name="The Broad Institute Genome Sequencing Center for Infectious Disease"/>
            <person name="Wu L."/>
            <person name="Ma J."/>
        </authorList>
    </citation>
    <scope>NUCLEOTIDE SEQUENCE [LARGE SCALE GENOMIC DNA]</scope>
    <source>
        <strain evidence="3">CGMCC 1.15342</strain>
    </source>
</reference>
<proteinExistence type="predicted"/>
<accession>A0ABQ1LTE1</accession>
<keyword evidence="3" id="KW-1185">Reference proteome</keyword>
<evidence type="ECO:0000256" key="1">
    <source>
        <dbReference type="SAM" id="Phobius"/>
    </source>
</evidence>
<dbReference type="RefSeq" id="WP_188750610.1">
    <property type="nucleotide sequence ID" value="NZ_BMIK01000006.1"/>
</dbReference>
<dbReference type="EMBL" id="BMIK01000006">
    <property type="protein sequence ID" value="GGC29745.1"/>
    <property type="molecule type" value="Genomic_DNA"/>
</dbReference>
<keyword evidence="1" id="KW-1133">Transmembrane helix</keyword>
<name>A0ABQ1LTE1_9SPHI</name>
<feature type="transmembrane region" description="Helical" evidence="1">
    <location>
        <begin position="62"/>
        <end position="80"/>
    </location>
</feature>
<comment type="caution">
    <text evidence="2">The sequence shown here is derived from an EMBL/GenBank/DDBJ whole genome shotgun (WGS) entry which is preliminary data.</text>
</comment>